<feature type="transmembrane region" description="Helical" evidence="6">
    <location>
        <begin position="132"/>
        <end position="155"/>
    </location>
</feature>
<dbReference type="AlphaFoldDB" id="A0AAW9K2T7"/>
<dbReference type="SUPFAM" id="SSF103473">
    <property type="entry name" value="MFS general substrate transporter"/>
    <property type="match status" value="1"/>
</dbReference>
<protein>
    <submittedName>
        <fullName evidence="8">Tetracycline efflux MFS transporter TetA(P)</fullName>
    </submittedName>
</protein>
<accession>A0AAW9K2T7</accession>
<comment type="subcellular location">
    <subcellularLocation>
        <location evidence="1">Cell membrane</location>
        <topology evidence="1">Multi-pass membrane protein</topology>
    </subcellularLocation>
</comment>
<feature type="transmembrane region" description="Helical" evidence="6">
    <location>
        <begin position="12"/>
        <end position="32"/>
    </location>
</feature>
<evidence type="ECO:0000256" key="2">
    <source>
        <dbReference type="ARBA" id="ARBA00022448"/>
    </source>
</evidence>
<dbReference type="GO" id="GO:0005886">
    <property type="term" value="C:plasma membrane"/>
    <property type="evidence" value="ECO:0007669"/>
    <property type="project" value="UniProtKB-SubCell"/>
</dbReference>
<reference evidence="8" key="1">
    <citation type="submission" date="2019-11" db="EMBL/GenBank/DDBJ databases">
        <title>Characterization of Clostridium perfringens isolates from swine manure treated agricultural soils.</title>
        <authorList>
            <person name="Wushke S.T."/>
        </authorList>
    </citation>
    <scope>NUCLEOTIDE SEQUENCE</scope>
    <source>
        <strain evidence="8">X62</strain>
    </source>
</reference>
<dbReference type="PANTHER" id="PTHR23530:SF1">
    <property type="entry name" value="PERMEASE, MAJOR FACILITATOR SUPERFAMILY-RELATED"/>
    <property type="match status" value="1"/>
</dbReference>
<evidence type="ECO:0000256" key="6">
    <source>
        <dbReference type="SAM" id="Phobius"/>
    </source>
</evidence>
<evidence type="ECO:0000259" key="7">
    <source>
        <dbReference type="PROSITE" id="PS50850"/>
    </source>
</evidence>
<gene>
    <name evidence="8" type="primary">tetA(P)</name>
    <name evidence="8" type="ORF">GNF83_12565</name>
</gene>
<dbReference type="NCBIfam" id="NF000043">
    <property type="entry name" value="tet_MFS_P_a"/>
    <property type="match status" value="1"/>
</dbReference>
<feature type="transmembrane region" description="Helical" evidence="6">
    <location>
        <begin position="254"/>
        <end position="278"/>
    </location>
</feature>
<dbReference type="Proteomes" id="UP001288944">
    <property type="component" value="Unassembled WGS sequence"/>
</dbReference>
<proteinExistence type="predicted"/>
<dbReference type="InterPro" id="IPR036259">
    <property type="entry name" value="MFS_trans_sf"/>
</dbReference>
<name>A0AAW9K2T7_CLOPF</name>
<keyword evidence="4 6" id="KW-1133">Transmembrane helix</keyword>
<feature type="transmembrane region" description="Helical" evidence="6">
    <location>
        <begin position="299"/>
        <end position="323"/>
    </location>
</feature>
<feature type="transmembrane region" description="Helical" evidence="6">
    <location>
        <begin position="215"/>
        <end position="234"/>
    </location>
</feature>
<organism evidence="8 9">
    <name type="scientific">Clostridium perfringens</name>
    <dbReference type="NCBI Taxonomy" id="1502"/>
    <lineage>
        <taxon>Bacteria</taxon>
        <taxon>Bacillati</taxon>
        <taxon>Bacillota</taxon>
        <taxon>Clostridia</taxon>
        <taxon>Eubacteriales</taxon>
        <taxon>Clostridiaceae</taxon>
        <taxon>Clostridium</taxon>
    </lineage>
</organism>
<evidence type="ECO:0000256" key="4">
    <source>
        <dbReference type="ARBA" id="ARBA00022989"/>
    </source>
</evidence>
<keyword evidence="3 6" id="KW-0812">Transmembrane</keyword>
<feature type="transmembrane region" description="Helical" evidence="6">
    <location>
        <begin position="73"/>
        <end position="97"/>
    </location>
</feature>
<dbReference type="InterPro" id="IPR011701">
    <property type="entry name" value="MFS"/>
</dbReference>
<dbReference type="GO" id="GO:0022857">
    <property type="term" value="F:transmembrane transporter activity"/>
    <property type="evidence" value="ECO:0007669"/>
    <property type="project" value="InterPro"/>
</dbReference>
<keyword evidence="2" id="KW-0813">Transport</keyword>
<evidence type="ECO:0000313" key="8">
    <source>
        <dbReference type="EMBL" id="MDZ7542069.1"/>
    </source>
</evidence>
<dbReference type="PROSITE" id="PS50850">
    <property type="entry name" value="MFS"/>
    <property type="match status" value="1"/>
</dbReference>
<keyword evidence="5 6" id="KW-0472">Membrane</keyword>
<feature type="transmembrane region" description="Helical" evidence="6">
    <location>
        <begin position="103"/>
        <end position="120"/>
    </location>
</feature>
<dbReference type="Gene3D" id="1.20.1250.20">
    <property type="entry name" value="MFS general substrate transporter like domains"/>
    <property type="match status" value="1"/>
</dbReference>
<dbReference type="InterPro" id="IPR020846">
    <property type="entry name" value="MFS_dom"/>
</dbReference>
<dbReference type="Pfam" id="PF07690">
    <property type="entry name" value="MFS_1"/>
    <property type="match status" value="1"/>
</dbReference>
<evidence type="ECO:0000256" key="5">
    <source>
        <dbReference type="ARBA" id="ARBA00023136"/>
    </source>
</evidence>
<dbReference type="CDD" id="cd06174">
    <property type="entry name" value="MFS"/>
    <property type="match status" value="1"/>
</dbReference>
<dbReference type="EMBL" id="WNUR01000038">
    <property type="protein sequence ID" value="MDZ7542069.1"/>
    <property type="molecule type" value="Genomic_DNA"/>
</dbReference>
<dbReference type="PANTHER" id="PTHR23530">
    <property type="entry name" value="TRANSPORT PROTEIN-RELATED"/>
    <property type="match status" value="1"/>
</dbReference>
<evidence type="ECO:0000313" key="9">
    <source>
        <dbReference type="Proteomes" id="UP001288944"/>
    </source>
</evidence>
<sequence>MVNKLSAYKTYLLFSAITAMCFSLVATVMMVYHIEIVHLNPLQLILVGTTLELACFIFEIPTAIVADVYSRKLSIVIGGVLTGVGFILEGSISSFVFVLVAQIVWGLGSTFISGSLEAWIAEEEKNKDLDEIYIKGAQAGQIGTFIGIVLSTVIANFSVRLPIIVSGVLFIILALFLWLYMPENNFKPSAPGDLNTFKKMVYTFKSGLKFVKSKSIIMILLAVTLFYGLSSEGYDRLSNAHFLQDTTLPKLGNLSSVTWFGIFGILGMILSFIVMHFMAKNLKNEDNRKNGKLLLCINILYISSMLIFALTRNFSLMLIAYLATNTFRIINEPIFSAWLNGHIDDNSRATVLSINGQMNSLGQILGGPIIGIIATNISVSIGIVCTSLLVAPVLVLYIISMIMDKKIS</sequence>
<feature type="transmembrane region" description="Helical" evidence="6">
    <location>
        <begin position="44"/>
        <end position="66"/>
    </location>
</feature>
<evidence type="ECO:0000256" key="3">
    <source>
        <dbReference type="ARBA" id="ARBA00022692"/>
    </source>
</evidence>
<dbReference type="InterPro" id="IPR053160">
    <property type="entry name" value="MFS_DHA3_Transporter"/>
</dbReference>
<evidence type="ECO:0000256" key="1">
    <source>
        <dbReference type="ARBA" id="ARBA00004651"/>
    </source>
</evidence>
<feature type="transmembrane region" description="Helical" evidence="6">
    <location>
        <begin position="161"/>
        <end position="180"/>
    </location>
</feature>
<comment type="caution">
    <text evidence="8">The sequence shown here is derived from an EMBL/GenBank/DDBJ whole genome shotgun (WGS) entry which is preliminary data.</text>
</comment>
<feature type="transmembrane region" description="Helical" evidence="6">
    <location>
        <begin position="369"/>
        <end position="399"/>
    </location>
</feature>
<feature type="domain" description="Major facilitator superfamily (MFS) profile" evidence="7">
    <location>
        <begin position="1"/>
        <end position="403"/>
    </location>
</feature>